<name>A0ABU6ZSV1_9FABA</name>
<dbReference type="Proteomes" id="UP001341840">
    <property type="component" value="Unassembled WGS sequence"/>
</dbReference>
<feature type="region of interest" description="Disordered" evidence="1">
    <location>
        <begin position="51"/>
        <end position="110"/>
    </location>
</feature>
<evidence type="ECO:0000313" key="2">
    <source>
        <dbReference type="EMBL" id="MED6225017.1"/>
    </source>
</evidence>
<keyword evidence="3" id="KW-1185">Reference proteome</keyword>
<sequence>MECAIWLLVMEISPQALDRSFHDGEFTLSSGSRRFSLRLCFLGIAKRNGALQRPGARGRHGSGQSRATPSSTSATSRMKGKNPSRWQRRLIPEPVRLAEAARDGGSSTMQ</sequence>
<accession>A0ABU6ZSV1</accession>
<feature type="non-terminal residue" evidence="2">
    <location>
        <position position="110"/>
    </location>
</feature>
<protein>
    <submittedName>
        <fullName evidence="2">Uncharacterized protein</fullName>
    </submittedName>
</protein>
<reference evidence="2 3" key="1">
    <citation type="journal article" date="2023" name="Plants (Basel)">
        <title>Bridging the Gap: Combining Genomics and Transcriptomics Approaches to Understand Stylosanthes scabra, an Orphan Legume from the Brazilian Caatinga.</title>
        <authorList>
            <person name="Ferreira-Neto J.R.C."/>
            <person name="da Silva M.D."/>
            <person name="Binneck E."/>
            <person name="de Melo N.F."/>
            <person name="da Silva R.H."/>
            <person name="de Melo A.L.T.M."/>
            <person name="Pandolfi V."/>
            <person name="Bustamante F.O."/>
            <person name="Brasileiro-Vidal A.C."/>
            <person name="Benko-Iseppon A.M."/>
        </authorList>
    </citation>
    <scope>NUCLEOTIDE SEQUENCE [LARGE SCALE GENOMIC DNA]</scope>
    <source>
        <tissue evidence="2">Leaves</tissue>
    </source>
</reference>
<feature type="compositionally biased region" description="Low complexity" evidence="1">
    <location>
        <begin position="65"/>
        <end position="77"/>
    </location>
</feature>
<dbReference type="EMBL" id="JASCZI010273550">
    <property type="protein sequence ID" value="MED6225017.1"/>
    <property type="molecule type" value="Genomic_DNA"/>
</dbReference>
<evidence type="ECO:0000256" key="1">
    <source>
        <dbReference type="SAM" id="MobiDB-lite"/>
    </source>
</evidence>
<proteinExistence type="predicted"/>
<gene>
    <name evidence="2" type="ORF">PIB30_089684</name>
</gene>
<evidence type="ECO:0000313" key="3">
    <source>
        <dbReference type="Proteomes" id="UP001341840"/>
    </source>
</evidence>
<organism evidence="2 3">
    <name type="scientific">Stylosanthes scabra</name>
    <dbReference type="NCBI Taxonomy" id="79078"/>
    <lineage>
        <taxon>Eukaryota</taxon>
        <taxon>Viridiplantae</taxon>
        <taxon>Streptophyta</taxon>
        <taxon>Embryophyta</taxon>
        <taxon>Tracheophyta</taxon>
        <taxon>Spermatophyta</taxon>
        <taxon>Magnoliopsida</taxon>
        <taxon>eudicotyledons</taxon>
        <taxon>Gunneridae</taxon>
        <taxon>Pentapetalae</taxon>
        <taxon>rosids</taxon>
        <taxon>fabids</taxon>
        <taxon>Fabales</taxon>
        <taxon>Fabaceae</taxon>
        <taxon>Papilionoideae</taxon>
        <taxon>50 kb inversion clade</taxon>
        <taxon>dalbergioids sensu lato</taxon>
        <taxon>Dalbergieae</taxon>
        <taxon>Pterocarpus clade</taxon>
        <taxon>Stylosanthes</taxon>
    </lineage>
</organism>
<feature type="compositionally biased region" description="Basic residues" evidence="1">
    <location>
        <begin position="78"/>
        <end position="88"/>
    </location>
</feature>
<comment type="caution">
    <text evidence="2">The sequence shown here is derived from an EMBL/GenBank/DDBJ whole genome shotgun (WGS) entry which is preliminary data.</text>
</comment>